<dbReference type="AlphaFoldDB" id="A0A0L0VDY8"/>
<dbReference type="Proteomes" id="UP000054564">
    <property type="component" value="Unassembled WGS sequence"/>
</dbReference>
<comment type="caution">
    <text evidence="2">The sequence shown here is derived from an EMBL/GenBank/DDBJ whole genome shotgun (WGS) entry which is preliminary data.</text>
</comment>
<proteinExistence type="predicted"/>
<evidence type="ECO:0008006" key="4">
    <source>
        <dbReference type="Google" id="ProtNLM"/>
    </source>
</evidence>
<dbReference type="InterPro" id="IPR029058">
    <property type="entry name" value="AB_hydrolase_fold"/>
</dbReference>
<evidence type="ECO:0000256" key="1">
    <source>
        <dbReference type="SAM" id="SignalP"/>
    </source>
</evidence>
<dbReference type="Gene3D" id="3.40.50.1820">
    <property type="entry name" value="alpha/beta hydrolase"/>
    <property type="match status" value="1"/>
</dbReference>
<evidence type="ECO:0000313" key="2">
    <source>
        <dbReference type="EMBL" id="KNE97204.1"/>
    </source>
</evidence>
<dbReference type="OrthoDB" id="4540290at2759"/>
<name>A0A0L0VDY8_9BASI</name>
<organism evidence="2 3">
    <name type="scientific">Puccinia striiformis f. sp. tritici PST-78</name>
    <dbReference type="NCBI Taxonomy" id="1165861"/>
    <lineage>
        <taxon>Eukaryota</taxon>
        <taxon>Fungi</taxon>
        <taxon>Dikarya</taxon>
        <taxon>Basidiomycota</taxon>
        <taxon>Pucciniomycotina</taxon>
        <taxon>Pucciniomycetes</taxon>
        <taxon>Pucciniales</taxon>
        <taxon>Pucciniaceae</taxon>
        <taxon>Puccinia</taxon>
    </lineage>
</organism>
<protein>
    <recommendedName>
        <fullName evidence="4">Phospholipase/carboxylesterase/thioesterase domain-containing protein</fullName>
    </recommendedName>
</protein>
<keyword evidence="1" id="KW-0732">Signal</keyword>
<dbReference type="EMBL" id="AJIL01000071">
    <property type="protein sequence ID" value="KNE97204.1"/>
    <property type="molecule type" value="Genomic_DNA"/>
</dbReference>
<reference evidence="3" key="1">
    <citation type="submission" date="2014-03" db="EMBL/GenBank/DDBJ databases">
        <title>The Genome Sequence of Puccinia striiformis f. sp. tritici PST-78.</title>
        <authorList>
            <consortium name="The Broad Institute Genome Sequencing Platform"/>
            <person name="Cuomo C."/>
            <person name="Hulbert S."/>
            <person name="Chen X."/>
            <person name="Walker B."/>
            <person name="Young S.K."/>
            <person name="Zeng Q."/>
            <person name="Gargeya S."/>
            <person name="Fitzgerald M."/>
            <person name="Haas B."/>
            <person name="Abouelleil A."/>
            <person name="Alvarado L."/>
            <person name="Arachchi H.M."/>
            <person name="Berlin A.M."/>
            <person name="Chapman S.B."/>
            <person name="Goldberg J."/>
            <person name="Griggs A."/>
            <person name="Gujja S."/>
            <person name="Hansen M."/>
            <person name="Howarth C."/>
            <person name="Imamovic A."/>
            <person name="Larimer J."/>
            <person name="McCowan C."/>
            <person name="Montmayeur A."/>
            <person name="Murphy C."/>
            <person name="Neiman D."/>
            <person name="Pearson M."/>
            <person name="Priest M."/>
            <person name="Roberts A."/>
            <person name="Saif S."/>
            <person name="Shea T."/>
            <person name="Sisk P."/>
            <person name="Sykes S."/>
            <person name="Wortman J."/>
            <person name="Nusbaum C."/>
            <person name="Birren B."/>
        </authorList>
    </citation>
    <scope>NUCLEOTIDE SEQUENCE [LARGE SCALE GENOMIC DNA]</scope>
    <source>
        <strain evidence="3">race PST-78</strain>
    </source>
</reference>
<gene>
    <name evidence="2" type="ORF">PSTG_09466</name>
</gene>
<evidence type="ECO:0000313" key="3">
    <source>
        <dbReference type="Proteomes" id="UP000054564"/>
    </source>
</evidence>
<accession>A0A0L0VDY8</accession>
<keyword evidence="3" id="KW-1185">Reference proteome</keyword>
<feature type="chain" id="PRO_5005550009" description="Phospholipase/carboxylesterase/thioesterase domain-containing protein" evidence="1">
    <location>
        <begin position="23"/>
        <end position="362"/>
    </location>
</feature>
<sequence length="362" mass="38108">MKAFTILCTILVYCTFLSRADALNRRQRGGGGASPTFKFNSAEAKAQARLAQSKGLLGQSRDGDVKVVPMTAEIDGFAVQFKVAGSDLDLKTAAIKGAVIHASEQGSVEPPTSTGKGINLLLHGDGGQSFFDFSNVREQQGLLGVVALAPNDKMFWGGGAGNRRTDGVLHSKLLDELITKVLPQVINMDSSKVFFMGISGGSFLLAGFFLPAFAEKYNSGVILGCGGLPPQVKPSSNFGKTLGTMRVHVQTSTNEQDGIQVTIPLAIQAYIKLAQQAGVDNQILGQKFTADLSPKGSHCAFDGKGFVSGVQLLADNYANIILGDGDAIGIGKVATSVLDNRQKFASGLPLTKVVSRARRAQS</sequence>
<feature type="signal peptide" evidence="1">
    <location>
        <begin position="1"/>
        <end position="22"/>
    </location>
</feature>